<dbReference type="GO" id="GO:0006351">
    <property type="term" value="P:DNA-templated transcription"/>
    <property type="evidence" value="ECO:0007669"/>
    <property type="project" value="InterPro"/>
</dbReference>
<keyword evidence="4" id="KW-0804">Transcription</keyword>
<comment type="subcellular location">
    <subcellularLocation>
        <location evidence="1">Nucleus</location>
    </subcellularLocation>
</comment>
<organism evidence="8 9">
    <name type="scientific">Dentipellis fragilis</name>
    <dbReference type="NCBI Taxonomy" id="205917"/>
    <lineage>
        <taxon>Eukaryota</taxon>
        <taxon>Fungi</taxon>
        <taxon>Dikarya</taxon>
        <taxon>Basidiomycota</taxon>
        <taxon>Agaricomycotina</taxon>
        <taxon>Agaricomycetes</taxon>
        <taxon>Russulales</taxon>
        <taxon>Hericiaceae</taxon>
        <taxon>Dentipellis</taxon>
    </lineage>
</organism>
<dbReference type="GO" id="GO:0005634">
    <property type="term" value="C:nucleus"/>
    <property type="evidence" value="ECO:0007669"/>
    <property type="project" value="UniProtKB-SubCell"/>
</dbReference>
<dbReference type="PANTHER" id="PTHR47338">
    <property type="entry name" value="ZN(II)2CYS6 TRANSCRIPTION FACTOR (EUROFUNG)-RELATED"/>
    <property type="match status" value="1"/>
</dbReference>
<keyword evidence="9" id="KW-1185">Reference proteome</keyword>
<evidence type="ECO:0000256" key="5">
    <source>
        <dbReference type="ARBA" id="ARBA00023242"/>
    </source>
</evidence>
<proteinExistence type="predicted"/>
<evidence type="ECO:0000259" key="7">
    <source>
        <dbReference type="Pfam" id="PF04082"/>
    </source>
</evidence>
<keyword evidence="2" id="KW-0479">Metal-binding</keyword>
<name>A0A4Y9YWY4_9AGAM</name>
<accession>A0A4Y9YWY4</accession>
<evidence type="ECO:0000313" key="8">
    <source>
        <dbReference type="EMBL" id="TFY66228.1"/>
    </source>
</evidence>
<feature type="region of interest" description="Disordered" evidence="6">
    <location>
        <begin position="105"/>
        <end position="138"/>
    </location>
</feature>
<dbReference type="CDD" id="cd12148">
    <property type="entry name" value="fungal_TF_MHR"/>
    <property type="match status" value="1"/>
</dbReference>
<dbReference type="Proteomes" id="UP000298327">
    <property type="component" value="Unassembled WGS sequence"/>
</dbReference>
<feature type="compositionally biased region" description="Low complexity" evidence="6">
    <location>
        <begin position="105"/>
        <end position="134"/>
    </location>
</feature>
<feature type="domain" description="Xylanolytic transcriptional activator regulatory" evidence="7">
    <location>
        <begin position="154"/>
        <end position="355"/>
    </location>
</feature>
<dbReference type="Gene3D" id="4.10.240.10">
    <property type="entry name" value="Zn(2)-C6 fungal-type DNA-binding domain"/>
    <property type="match status" value="1"/>
</dbReference>
<dbReference type="OrthoDB" id="2309723at2759"/>
<dbReference type="Pfam" id="PF04082">
    <property type="entry name" value="Fungal_trans"/>
    <property type="match status" value="1"/>
</dbReference>
<evidence type="ECO:0000313" key="9">
    <source>
        <dbReference type="Proteomes" id="UP000298327"/>
    </source>
</evidence>
<reference evidence="8 9" key="1">
    <citation type="submission" date="2019-02" db="EMBL/GenBank/DDBJ databases">
        <title>Genome sequencing of the rare red list fungi Dentipellis fragilis.</title>
        <authorList>
            <person name="Buettner E."/>
            <person name="Kellner H."/>
        </authorList>
    </citation>
    <scope>NUCLEOTIDE SEQUENCE [LARGE SCALE GENOMIC DNA]</scope>
    <source>
        <strain evidence="8 9">DSM 105465</strain>
    </source>
</reference>
<dbReference type="AlphaFoldDB" id="A0A4Y9YWY4"/>
<sequence>MPIDDGRWWVLPHLPEYLLTLTRTRSFTQKCDGQRPVCGQCERAGKPEDCGYVDSQTRSRTQILEENIAQLEARIEELENPELSQALVKLHDPLGKAYEAHHRSSSSISYVPSSHSDSGPSGTTSPTGGTRSPSHPLSARDIEDISAQHAQRMLDHFFQHASLLGWFLNVTRFQHALSLPARNSNRPVPALVNAVYLWGTAILRQVTEGNPPVDESVFLRLALSEVEHGLGPSPSHQVVQFIQARVLLAAYYYLVGKAFEGRHQSDAAASLVLISGFHKIRSAQLSPTFPSYVDPIPLTLGAPRDQVEEGERINAFWTVFALDRTWAVVFGAPTVMSDSEAFGTQIDTPWPLDMETYERGWIYPNFRSGCTLRNYLEGINTGWPWETHALLAQYGKVAALFERATNVAAGWRPGMVSTYAHARTSNTLFHSPQAEIPSPNIFYSNFVSIDKRIDEFKAQMYVLENTEGMSSEIVRNVHLIQCLASAATIQLHAAFAQQNALSRNKCFTAAQEIVQANATARAHEFLVVNPMIGIVGAAAARVFIREIVTMRSEPVEHSSTPSEREMQARSGLEQLQAMMAIFAPVSALINYHFGRLQQERIGL</sequence>
<dbReference type="EMBL" id="SEOQ01000266">
    <property type="protein sequence ID" value="TFY66228.1"/>
    <property type="molecule type" value="Genomic_DNA"/>
</dbReference>
<evidence type="ECO:0000256" key="1">
    <source>
        <dbReference type="ARBA" id="ARBA00004123"/>
    </source>
</evidence>
<dbReference type="CDD" id="cd00067">
    <property type="entry name" value="GAL4"/>
    <property type="match status" value="1"/>
</dbReference>
<dbReference type="InterPro" id="IPR007219">
    <property type="entry name" value="XnlR_reg_dom"/>
</dbReference>
<protein>
    <recommendedName>
        <fullName evidence="7">Xylanolytic transcriptional activator regulatory domain-containing protein</fullName>
    </recommendedName>
</protein>
<keyword evidence="3" id="KW-0805">Transcription regulation</keyword>
<evidence type="ECO:0000256" key="3">
    <source>
        <dbReference type="ARBA" id="ARBA00023015"/>
    </source>
</evidence>
<dbReference type="InterPro" id="IPR001138">
    <property type="entry name" value="Zn2Cys6_DnaBD"/>
</dbReference>
<evidence type="ECO:0000256" key="6">
    <source>
        <dbReference type="SAM" id="MobiDB-lite"/>
    </source>
</evidence>
<dbReference type="STRING" id="205917.A0A4Y9YWY4"/>
<comment type="caution">
    <text evidence="8">The sequence shown here is derived from an EMBL/GenBank/DDBJ whole genome shotgun (WGS) entry which is preliminary data.</text>
</comment>
<dbReference type="GO" id="GO:0000981">
    <property type="term" value="F:DNA-binding transcription factor activity, RNA polymerase II-specific"/>
    <property type="evidence" value="ECO:0007669"/>
    <property type="project" value="InterPro"/>
</dbReference>
<gene>
    <name evidence="8" type="ORF">EVG20_g4864</name>
</gene>
<dbReference type="PANTHER" id="PTHR47338:SF29">
    <property type="entry name" value="ZN(2)-C6 FUNGAL-TYPE DOMAIN-CONTAINING PROTEIN"/>
    <property type="match status" value="1"/>
</dbReference>
<dbReference type="InterPro" id="IPR036864">
    <property type="entry name" value="Zn2-C6_fun-type_DNA-bd_sf"/>
</dbReference>
<evidence type="ECO:0000256" key="4">
    <source>
        <dbReference type="ARBA" id="ARBA00023163"/>
    </source>
</evidence>
<dbReference type="GO" id="GO:0008270">
    <property type="term" value="F:zinc ion binding"/>
    <property type="evidence" value="ECO:0007669"/>
    <property type="project" value="InterPro"/>
</dbReference>
<dbReference type="InterPro" id="IPR050815">
    <property type="entry name" value="TF_fung"/>
</dbReference>
<dbReference type="GO" id="GO:0003677">
    <property type="term" value="F:DNA binding"/>
    <property type="evidence" value="ECO:0007669"/>
    <property type="project" value="InterPro"/>
</dbReference>
<evidence type="ECO:0000256" key="2">
    <source>
        <dbReference type="ARBA" id="ARBA00022723"/>
    </source>
</evidence>
<keyword evidence="5" id="KW-0539">Nucleus</keyword>